<proteinExistence type="predicted"/>
<evidence type="ECO:0000313" key="2">
    <source>
        <dbReference type="WBParaSite" id="ES5_v2.g16671.t1"/>
    </source>
</evidence>
<dbReference type="Proteomes" id="UP000887579">
    <property type="component" value="Unplaced"/>
</dbReference>
<accession>A0AC34FHM3</accession>
<evidence type="ECO:0000313" key="1">
    <source>
        <dbReference type="Proteomes" id="UP000887579"/>
    </source>
</evidence>
<dbReference type="WBParaSite" id="ES5_v2.g16671.t1">
    <property type="protein sequence ID" value="ES5_v2.g16671.t1"/>
    <property type="gene ID" value="ES5_v2.g16671"/>
</dbReference>
<protein>
    <submittedName>
        <fullName evidence="2">ATP synthase F0 subunit 8</fullName>
    </submittedName>
</protein>
<reference evidence="2" key="1">
    <citation type="submission" date="2022-11" db="UniProtKB">
        <authorList>
            <consortium name="WormBaseParasite"/>
        </authorList>
    </citation>
    <scope>IDENTIFICATION</scope>
</reference>
<sequence length="104" mass="12524">MFFFIKKLRHHLFFLQFIFFFVCGSDGQNILGLNPFPIIFSSLLFLCVWMIVKHGSPMDSATVGFFFKKEKLTAQKKTEIKERERERDRFQRIKEIKRQNFCCC</sequence>
<organism evidence="1 2">
    <name type="scientific">Panagrolaimus sp. ES5</name>
    <dbReference type="NCBI Taxonomy" id="591445"/>
    <lineage>
        <taxon>Eukaryota</taxon>
        <taxon>Metazoa</taxon>
        <taxon>Ecdysozoa</taxon>
        <taxon>Nematoda</taxon>
        <taxon>Chromadorea</taxon>
        <taxon>Rhabditida</taxon>
        <taxon>Tylenchina</taxon>
        <taxon>Panagrolaimomorpha</taxon>
        <taxon>Panagrolaimoidea</taxon>
        <taxon>Panagrolaimidae</taxon>
        <taxon>Panagrolaimus</taxon>
    </lineage>
</organism>
<name>A0AC34FHM3_9BILA</name>